<reference evidence="1 2" key="1">
    <citation type="submission" date="2017-02" db="EMBL/GenBank/DDBJ databases">
        <title>Chromobacterium haemolyticum H5244.</title>
        <authorList>
            <person name="Gulvik C.A."/>
        </authorList>
    </citation>
    <scope>NUCLEOTIDE SEQUENCE [LARGE SCALE GENOMIC DNA]</scope>
    <source>
        <strain evidence="1 2">H5244</strain>
    </source>
</reference>
<evidence type="ECO:0000313" key="2">
    <source>
        <dbReference type="Proteomes" id="UP000192721"/>
    </source>
</evidence>
<dbReference type="AlphaFoldDB" id="A0A1W0C9L6"/>
<evidence type="ECO:0008006" key="3">
    <source>
        <dbReference type="Google" id="ProtNLM"/>
    </source>
</evidence>
<feature type="non-terminal residue" evidence="1">
    <location>
        <position position="151"/>
    </location>
</feature>
<dbReference type="Gene3D" id="2.30.110.50">
    <property type="match status" value="1"/>
</dbReference>
<dbReference type="Proteomes" id="UP000192721">
    <property type="component" value="Unassembled WGS sequence"/>
</dbReference>
<comment type="caution">
    <text evidence="1">The sequence shown here is derived from an EMBL/GenBank/DDBJ whole genome shotgun (WGS) entry which is preliminary data.</text>
</comment>
<dbReference type="RefSeq" id="WP_256870586.1">
    <property type="nucleotide sequence ID" value="NZ_MUKV01000063.1"/>
</dbReference>
<accession>A0A1W0C9L6</accession>
<protein>
    <recommendedName>
        <fullName evidence="3">Type VI secretion system tip protein VgrG</fullName>
    </recommendedName>
</protein>
<dbReference type="Pfam" id="PF05954">
    <property type="entry name" value="Phage_GPD"/>
    <property type="match status" value="1"/>
</dbReference>
<proteinExistence type="predicted"/>
<evidence type="ECO:0000313" key="1">
    <source>
        <dbReference type="EMBL" id="OQS31433.1"/>
    </source>
</evidence>
<dbReference type="SUPFAM" id="SSF69279">
    <property type="entry name" value="Phage tail proteins"/>
    <property type="match status" value="1"/>
</dbReference>
<dbReference type="EMBL" id="MUKV01000063">
    <property type="protein sequence ID" value="OQS31433.1"/>
    <property type="molecule type" value="Genomic_DNA"/>
</dbReference>
<gene>
    <name evidence="1" type="ORF">B0T45_22910</name>
</gene>
<name>A0A1W0C9L6_9NEIS</name>
<sequence>MDLSTLLASFASAFNQDQRLLTLSLGDGSVAAEQLLPLSLAGEEGVSRPYAYQLTCLSPDGAIELKTLLGLPARIGILDAAGAESLRCGVVSKVESLGSDGGFSRYQLTIEPPFALLRHRVSSRVFQDLSVPDIIKQILAEHQQANPVFAR</sequence>
<organism evidence="1 2">
    <name type="scientific">Chromobacterium haemolyticum</name>
    <dbReference type="NCBI Taxonomy" id="394935"/>
    <lineage>
        <taxon>Bacteria</taxon>
        <taxon>Pseudomonadati</taxon>
        <taxon>Pseudomonadota</taxon>
        <taxon>Betaproteobacteria</taxon>
        <taxon>Neisseriales</taxon>
        <taxon>Chromobacteriaceae</taxon>
        <taxon>Chromobacterium</taxon>
    </lineage>
</organism>
<dbReference type="Gene3D" id="3.55.50.10">
    <property type="entry name" value="Baseplate protein-like domains"/>
    <property type="match status" value="1"/>
</dbReference>